<evidence type="ECO:0000256" key="2">
    <source>
        <dbReference type="SAM" id="Phobius"/>
    </source>
</evidence>
<reference evidence="5 6" key="1">
    <citation type="journal article" date="2017" name="Genome Biol. Evol.">
        <title>Phytophthora megakarya and P. palmivora, closely related causal agents of cacao black pod rot, underwent increases in genome sizes and gene numbers by different mechanisms.</title>
        <authorList>
            <person name="Ali S.S."/>
            <person name="Shao J."/>
            <person name="Lary D.J."/>
            <person name="Kronmiller B."/>
            <person name="Shen D."/>
            <person name="Strem M.D."/>
            <person name="Amoako-Attah I."/>
            <person name="Akrofi A.Y."/>
            <person name="Begoude B.A."/>
            <person name="Ten Hoopen G.M."/>
            <person name="Coulibaly K."/>
            <person name="Kebe B.I."/>
            <person name="Melnick R.L."/>
            <person name="Guiltinan M.J."/>
            <person name="Tyler B.M."/>
            <person name="Meinhardt L.W."/>
            <person name="Bailey B.A."/>
        </authorList>
    </citation>
    <scope>NUCLEOTIDE SEQUENCE [LARGE SCALE GENOMIC DNA]</scope>
    <source>
        <strain evidence="6">sbr112.9</strain>
    </source>
</reference>
<feature type="transmembrane region" description="Helical" evidence="2">
    <location>
        <begin position="147"/>
        <end position="165"/>
    </location>
</feature>
<organism evidence="5 6">
    <name type="scientific">Phytophthora palmivora</name>
    <dbReference type="NCBI Taxonomy" id="4796"/>
    <lineage>
        <taxon>Eukaryota</taxon>
        <taxon>Sar</taxon>
        <taxon>Stramenopiles</taxon>
        <taxon>Oomycota</taxon>
        <taxon>Peronosporomycetes</taxon>
        <taxon>Peronosporales</taxon>
        <taxon>Peronosporaceae</taxon>
        <taxon>Phytophthora</taxon>
    </lineage>
</organism>
<dbReference type="EMBL" id="NCKW01003405">
    <property type="protein sequence ID" value="POM76667.1"/>
    <property type="molecule type" value="Genomic_DNA"/>
</dbReference>
<evidence type="ECO:0000313" key="5">
    <source>
        <dbReference type="EMBL" id="POM76667.1"/>
    </source>
</evidence>
<dbReference type="OrthoDB" id="124126at2759"/>
<feature type="region of interest" description="Disordered" evidence="1">
    <location>
        <begin position="470"/>
        <end position="491"/>
    </location>
</feature>
<feature type="chain" id="PRO_5015185740" description="PiggyBac transposable element-derived protein domain-containing protein" evidence="3">
    <location>
        <begin position="23"/>
        <end position="491"/>
    </location>
</feature>
<keyword evidence="6" id="KW-1185">Reference proteome</keyword>
<keyword evidence="2" id="KW-1133">Transmembrane helix</keyword>
<sequence>MAVKSVLPHDLCVFIGLLLARAIQPNREKISNYWKHNLDPPANADRAWKIRKVVHVLQRTFRRGFVPPVELAFDEAMFSSRSSFNTTRVYMKDKPYKFEVYVRKKQHIDAGKSIDKKSGPAAVVRNLKAAFPEGQDKGFRLVVTDRFYTSVALAIQLLLMGFYTVGTIMTNRIGFAESIKEKKTTWPKDIMRGTLHYVRSTKVKEIAAITWWDSKPVFFLCTGSNLAMDRVVRRDKTGEQHEIPCPKAVKDYHKYMGGVDVHDQLRLQRYSMHRAVTFRKYYKSLFLGLVDLAIVNGFIIHRAYHADDTTIDTCPVPSELHMDLINLKSEDMFVGNKFGAGALPTGTFLTCRFMLVDSPKSTESTGGPATPTLDEEAVGCTQHLPQQVKNGEDTQNSPNESSATVMCAHYFGQMGNAVELRRTIAISVSVHNQCFCCIVDGVRISCWEMWHTTYKSGAAIPEHLQSKIRLRKSPAKRRRSSSDAVSEQENI</sequence>
<accession>A0A2P4YFR3</accession>
<evidence type="ECO:0000313" key="6">
    <source>
        <dbReference type="Proteomes" id="UP000237271"/>
    </source>
</evidence>
<protein>
    <recommendedName>
        <fullName evidence="4">PiggyBac transposable element-derived protein domain-containing protein</fullName>
    </recommendedName>
</protein>
<dbReference type="Proteomes" id="UP000237271">
    <property type="component" value="Unassembled WGS sequence"/>
</dbReference>
<dbReference type="Pfam" id="PF13843">
    <property type="entry name" value="DDE_Tnp_1_7"/>
    <property type="match status" value="1"/>
</dbReference>
<feature type="compositionally biased region" description="Basic residues" evidence="1">
    <location>
        <begin position="470"/>
        <end position="479"/>
    </location>
</feature>
<proteinExistence type="predicted"/>
<feature type="signal peptide" evidence="3">
    <location>
        <begin position="1"/>
        <end position="22"/>
    </location>
</feature>
<evidence type="ECO:0000256" key="3">
    <source>
        <dbReference type="SAM" id="SignalP"/>
    </source>
</evidence>
<keyword evidence="2" id="KW-0472">Membrane</keyword>
<evidence type="ECO:0000256" key="1">
    <source>
        <dbReference type="SAM" id="MobiDB-lite"/>
    </source>
</evidence>
<gene>
    <name evidence="5" type="ORF">PHPALM_6067</name>
</gene>
<keyword evidence="2" id="KW-0812">Transmembrane</keyword>
<keyword evidence="3" id="KW-0732">Signal</keyword>
<comment type="caution">
    <text evidence="5">The sequence shown here is derived from an EMBL/GenBank/DDBJ whole genome shotgun (WGS) entry which is preliminary data.</text>
</comment>
<dbReference type="PANTHER" id="PTHR46599">
    <property type="entry name" value="PIGGYBAC TRANSPOSABLE ELEMENT-DERIVED PROTEIN 4"/>
    <property type="match status" value="1"/>
</dbReference>
<feature type="domain" description="PiggyBac transposable element-derived protein" evidence="4">
    <location>
        <begin position="41"/>
        <end position="298"/>
    </location>
</feature>
<dbReference type="AlphaFoldDB" id="A0A2P4YFR3"/>
<evidence type="ECO:0000259" key="4">
    <source>
        <dbReference type="Pfam" id="PF13843"/>
    </source>
</evidence>
<dbReference type="InterPro" id="IPR029526">
    <property type="entry name" value="PGBD"/>
</dbReference>
<dbReference type="PANTHER" id="PTHR46599:SF3">
    <property type="entry name" value="PIGGYBAC TRANSPOSABLE ELEMENT-DERIVED PROTEIN 4"/>
    <property type="match status" value="1"/>
</dbReference>
<name>A0A2P4YFR3_9STRA</name>